<name>A0A1V0SD58_9VIRU</name>
<keyword evidence="1" id="KW-0175">Coiled coil</keyword>
<evidence type="ECO:0000313" key="2">
    <source>
        <dbReference type="EMBL" id="ARF09564.1"/>
    </source>
</evidence>
<gene>
    <name evidence="2" type="ORF">Indivirus_1_187</name>
</gene>
<feature type="coiled-coil region" evidence="1">
    <location>
        <begin position="83"/>
        <end position="121"/>
    </location>
</feature>
<sequence>MVKYECVFCCFSSNRKTEYSRHIKTKKHIEKVEEPNNECIKRALNVHKMCIEKNTQKCPFCDNIYSSSSTLSRHKKACSAKKELIKYNEIENLKKENERIQKEAKEKEEILKQQLSTYEQLLKSMVSSQTVNYYNHIVQNYPNAPALKCQESYTNLLESKSMTLVDVISMYHYDNKLVSFIGDYITKIYAREEPKNQSIWSTDISRLTYIISESCKNGNIWSYDKKGSRTKKIIIDPALQYIREQLFVYCQTNAGATKEHIIKKMMAATSTIQSIDSGELSEKINKYIAPEFSINPNDKSLVKIYT</sequence>
<organism evidence="2">
    <name type="scientific">Indivirus ILV1</name>
    <dbReference type="NCBI Taxonomy" id="1977633"/>
    <lineage>
        <taxon>Viruses</taxon>
        <taxon>Varidnaviria</taxon>
        <taxon>Bamfordvirae</taxon>
        <taxon>Nucleocytoviricota</taxon>
        <taxon>Megaviricetes</taxon>
        <taxon>Imitervirales</taxon>
        <taxon>Mimiviridae</taxon>
        <taxon>Klosneuvirinae</taxon>
        <taxon>Indivirus</taxon>
    </lineage>
</organism>
<reference evidence="2" key="1">
    <citation type="journal article" date="2017" name="Science">
        <title>Giant viruses with an expanded complement of translation system components.</title>
        <authorList>
            <person name="Schulz F."/>
            <person name="Yutin N."/>
            <person name="Ivanova N.N."/>
            <person name="Ortega D.R."/>
            <person name="Lee T.K."/>
            <person name="Vierheilig J."/>
            <person name="Daims H."/>
            <person name="Horn M."/>
            <person name="Wagner M."/>
            <person name="Jensen G.J."/>
            <person name="Kyrpides N.C."/>
            <person name="Koonin E.V."/>
            <person name="Woyke T."/>
        </authorList>
    </citation>
    <scope>NUCLEOTIDE SEQUENCE</scope>
    <source>
        <strain evidence="2">ILV1</strain>
    </source>
</reference>
<accession>A0A1V0SD58</accession>
<dbReference type="EMBL" id="KY684085">
    <property type="protein sequence ID" value="ARF09564.1"/>
    <property type="molecule type" value="Genomic_DNA"/>
</dbReference>
<proteinExistence type="predicted"/>
<protein>
    <submittedName>
        <fullName evidence="2">Uncharacterized protein</fullName>
    </submittedName>
</protein>
<evidence type="ECO:0000256" key="1">
    <source>
        <dbReference type="SAM" id="Coils"/>
    </source>
</evidence>